<evidence type="ECO:0000313" key="2">
    <source>
        <dbReference type="EMBL" id="KPL70431.1"/>
    </source>
</evidence>
<gene>
    <name evidence="2" type="ORF">ADM99_14920</name>
</gene>
<comment type="caution">
    <text evidence="2">The sequence shown here is derived from an EMBL/GenBank/DDBJ whole genome shotgun (WGS) entry which is preliminary data.</text>
</comment>
<feature type="transmembrane region" description="Helical" evidence="1">
    <location>
        <begin position="89"/>
        <end position="109"/>
    </location>
</feature>
<dbReference type="Proteomes" id="UP000050430">
    <property type="component" value="Unassembled WGS sequence"/>
</dbReference>
<feature type="transmembrane region" description="Helical" evidence="1">
    <location>
        <begin position="7"/>
        <end position="27"/>
    </location>
</feature>
<protein>
    <recommendedName>
        <fullName evidence="4">DUF2178 domain-containing protein</fullName>
    </recommendedName>
</protein>
<dbReference type="RefSeq" id="WP_062422320.1">
    <property type="nucleotide sequence ID" value="NZ_BBYA01000010.1"/>
</dbReference>
<evidence type="ECO:0008006" key="4">
    <source>
        <dbReference type="Google" id="ProtNLM"/>
    </source>
</evidence>
<dbReference type="EMBL" id="LGCK01000014">
    <property type="protein sequence ID" value="KPL70431.1"/>
    <property type="molecule type" value="Genomic_DNA"/>
</dbReference>
<feature type="transmembrane region" description="Helical" evidence="1">
    <location>
        <begin position="115"/>
        <end position="133"/>
    </location>
</feature>
<proteinExistence type="predicted"/>
<accession>A0A0P6WV12</accession>
<keyword evidence="1" id="KW-0812">Transmembrane</keyword>
<keyword evidence="3" id="KW-1185">Reference proteome</keyword>
<sequence length="141" mass="15743">MNTKRWFYGFLVLLGIGLLLVGVLVFNSSETKMASGLSFGIGAATSGLGIGWLIRSFVVTSIEDEAIRKSKEIEINDERNTRIRERTGYMVARIMNYVLCVFILILGFMGADRNIILMVAGLILLEGLLTIYFSSRYSKTM</sequence>
<feature type="transmembrane region" description="Helical" evidence="1">
    <location>
        <begin position="33"/>
        <end position="54"/>
    </location>
</feature>
<dbReference type="AlphaFoldDB" id="A0A0P6WV12"/>
<evidence type="ECO:0000256" key="1">
    <source>
        <dbReference type="SAM" id="Phobius"/>
    </source>
</evidence>
<evidence type="ECO:0000313" key="3">
    <source>
        <dbReference type="Proteomes" id="UP000050430"/>
    </source>
</evidence>
<keyword evidence="1" id="KW-1133">Transmembrane helix</keyword>
<keyword evidence="1" id="KW-0472">Membrane</keyword>
<name>A0A0P6WV12_9CHLR</name>
<dbReference type="STRING" id="229920.ADM99_14920"/>
<organism evidence="2 3">
    <name type="scientific">Leptolinea tardivitalis</name>
    <dbReference type="NCBI Taxonomy" id="229920"/>
    <lineage>
        <taxon>Bacteria</taxon>
        <taxon>Bacillati</taxon>
        <taxon>Chloroflexota</taxon>
        <taxon>Anaerolineae</taxon>
        <taxon>Anaerolineales</taxon>
        <taxon>Anaerolineaceae</taxon>
        <taxon>Leptolinea</taxon>
    </lineage>
</organism>
<reference evidence="2 3" key="1">
    <citation type="submission" date="2015-07" db="EMBL/GenBank/DDBJ databases">
        <title>Genome sequence of Leptolinea tardivitalis DSM 16556.</title>
        <authorList>
            <person name="Hemp J."/>
            <person name="Ward L.M."/>
            <person name="Pace L.A."/>
            <person name="Fischer W.W."/>
        </authorList>
    </citation>
    <scope>NUCLEOTIDE SEQUENCE [LARGE SCALE GENOMIC DNA]</scope>
    <source>
        <strain evidence="2 3">YMTK-2</strain>
    </source>
</reference>